<feature type="transmembrane region" description="Helical" evidence="6">
    <location>
        <begin position="237"/>
        <end position="261"/>
    </location>
</feature>
<name>A0A9X0AGN7_9HELO</name>
<evidence type="ECO:0000256" key="3">
    <source>
        <dbReference type="ARBA" id="ARBA00022692"/>
    </source>
</evidence>
<dbReference type="PROSITE" id="PS50850">
    <property type="entry name" value="MFS"/>
    <property type="match status" value="1"/>
</dbReference>
<keyword evidence="3 6" id="KW-0812">Transmembrane</keyword>
<dbReference type="Proteomes" id="UP001152300">
    <property type="component" value="Unassembled WGS sequence"/>
</dbReference>
<feature type="transmembrane region" description="Helical" evidence="6">
    <location>
        <begin position="52"/>
        <end position="74"/>
    </location>
</feature>
<dbReference type="Gene3D" id="1.20.1720.10">
    <property type="entry name" value="Multidrug resistance protein D"/>
    <property type="match status" value="1"/>
</dbReference>
<evidence type="ECO:0000256" key="1">
    <source>
        <dbReference type="ARBA" id="ARBA00004141"/>
    </source>
</evidence>
<sequence>MGKPLTETADGAPDNRPALLSKNVVVQELENIQTDGHRPIESHSNDRSGLQYVTGIRLAAITSAVTLTAFLITLDTSIVSTYTYITFLALFEFGSLICALATSSSMLIVGRAIAGMGSAGVGNGALTIVSASVPLEKRALYFGITGSIGQLGVVLGPLIGGVFTEYTTWRWSFYINLPIGGIAIAILLWVTVPNIRVRKAERTTFTSLFHELDLAGCLLFAPTMTMFLLALEWGGSTYPWGCATIIGLFCGSAANLALFLIWEYKKGDSAMIPFQMVKKGVVYSAAFNIFFLFANNVITPYYLAIYFQGVMNHRAYYKKEKN</sequence>
<comment type="caution">
    <text evidence="8">The sequence shown here is derived from an EMBL/GenBank/DDBJ whole genome shotgun (WGS) entry which is preliminary data.</text>
</comment>
<dbReference type="GO" id="GO:0005886">
    <property type="term" value="C:plasma membrane"/>
    <property type="evidence" value="ECO:0007669"/>
    <property type="project" value="TreeGrafter"/>
</dbReference>
<gene>
    <name evidence="8" type="ORF">OCU04_009005</name>
</gene>
<reference evidence="8" key="1">
    <citation type="submission" date="2022-11" db="EMBL/GenBank/DDBJ databases">
        <title>Genome Resource of Sclerotinia nivalis Strain SnTB1, a Plant Pathogen Isolated from American Ginseng.</title>
        <authorList>
            <person name="Fan S."/>
        </authorList>
    </citation>
    <scope>NUCLEOTIDE SEQUENCE</scope>
    <source>
        <strain evidence="8">SnTB1</strain>
    </source>
</reference>
<comment type="similarity">
    <text evidence="2">Belongs to the major facilitator superfamily. TCR/Tet family.</text>
</comment>
<dbReference type="PANTHER" id="PTHR23501">
    <property type="entry name" value="MAJOR FACILITATOR SUPERFAMILY"/>
    <property type="match status" value="1"/>
</dbReference>
<protein>
    <recommendedName>
        <fullName evidence="7">Major facilitator superfamily (MFS) profile domain-containing protein</fullName>
    </recommendedName>
</protein>
<evidence type="ECO:0000256" key="4">
    <source>
        <dbReference type="ARBA" id="ARBA00022989"/>
    </source>
</evidence>
<dbReference type="OrthoDB" id="10021397at2759"/>
<dbReference type="EMBL" id="JAPEIS010000010">
    <property type="protein sequence ID" value="KAJ8062472.1"/>
    <property type="molecule type" value="Genomic_DNA"/>
</dbReference>
<dbReference type="AlphaFoldDB" id="A0A9X0AGN7"/>
<evidence type="ECO:0000256" key="6">
    <source>
        <dbReference type="SAM" id="Phobius"/>
    </source>
</evidence>
<dbReference type="PRINTS" id="PR01036">
    <property type="entry name" value="TCRTETB"/>
</dbReference>
<dbReference type="GO" id="GO:0022857">
    <property type="term" value="F:transmembrane transporter activity"/>
    <property type="evidence" value="ECO:0007669"/>
    <property type="project" value="InterPro"/>
</dbReference>
<keyword evidence="9" id="KW-1185">Reference proteome</keyword>
<keyword evidence="4 6" id="KW-1133">Transmembrane helix</keyword>
<dbReference type="InterPro" id="IPR020846">
    <property type="entry name" value="MFS_dom"/>
</dbReference>
<dbReference type="SUPFAM" id="SSF103473">
    <property type="entry name" value="MFS general substrate transporter"/>
    <property type="match status" value="1"/>
</dbReference>
<evidence type="ECO:0000256" key="2">
    <source>
        <dbReference type="ARBA" id="ARBA00007520"/>
    </source>
</evidence>
<evidence type="ECO:0000259" key="7">
    <source>
        <dbReference type="PROSITE" id="PS50850"/>
    </source>
</evidence>
<dbReference type="InterPro" id="IPR011701">
    <property type="entry name" value="MFS"/>
</dbReference>
<feature type="transmembrane region" description="Helical" evidence="6">
    <location>
        <begin position="140"/>
        <end position="159"/>
    </location>
</feature>
<evidence type="ECO:0000256" key="5">
    <source>
        <dbReference type="ARBA" id="ARBA00023136"/>
    </source>
</evidence>
<evidence type="ECO:0000313" key="9">
    <source>
        <dbReference type="Proteomes" id="UP001152300"/>
    </source>
</evidence>
<feature type="transmembrane region" description="Helical" evidence="6">
    <location>
        <begin position="81"/>
        <end position="102"/>
    </location>
</feature>
<feature type="domain" description="Major facilitator superfamily (MFS) profile" evidence="7">
    <location>
        <begin position="1"/>
        <end position="322"/>
    </location>
</feature>
<accession>A0A9X0AGN7</accession>
<dbReference type="Pfam" id="PF07690">
    <property type="entry name" value="MFS_1"/>
    <property type="match status" value="1"/>
</dbReference>
<keyword evidence="5 6" id="KW-0472">Membrane</keyword>
<evidence type="ECO:0000313" key="8">
    <source>
        <dbReference type="EMBL" id="KAJ8062472.1"/>
    </source>
</evidence>
<dbReference type="InterPro" id="IPR036259">
    <property type="entry name" value="MFS_trans_sf"/>
</dbReference>
<feature type="transmembrane region" description="Helical" evidence="6">
    <location>
        <begin position="281"/>
        <end position="303"/>
    </location>
</feature>
<feature type="transmembrane region" description="Helical" evidence="6">
    <location>
        <begin position="212"/>
        <end position="231"/>
    </location>
</feature>
<feature type="transmembrane region" description="Helical" evidence="6">
    <location>
        <begin position="108"/>
        <end position="128"/>
    </location>
</feature>
<comment type="subcellular location">
    <subcellularLocation>
        <location evidence="1">Membrane</location>
        <topology evidence="1">Multi-pass membrane protein</topology>
    </subcellularLocation>
</comment>
<dbReference type="PANTHER" id="PTHR23501:SF193">
    <property type="entry name" value="MULTIDRUG TRANSPORTER, PUTATIVE (AFU_ORTHOLOGUE AFUA_8G00940)-RELATED"/>
    <property type="match status" value="1"/>
</dbReference>
<feature type="transmembrane region" description="Helical" evidence="6">
    <location>
        <begin position="171"/>
        <end position="192"/>
    </location>
</feature>
<proteinExistence type="inferred from homology"/>
<organism evidence="8 9">
    <name type="scientific">Sclerotinia nivalis</name>
    <dbReference type="NCBI Taxonomy" id="352851"/>
    <lineage>
        <taxon>Eukaryota</taxon>
        <taxon>Fungi</taxon>
        <taxon>Dikarya</taxon>
        <taxon>Ascomycota</taxon>
        <taxon>Pezizomycotina</taxon>
        <taxon>Leotiomycetes</taxon>
        <taxon>Helotiales</taxon>
        <taxon>Sclerotiniaceae</taxon>
        <taxon>Sclerotinia</taxon>
    </lineage>
</organism>